<evidence type="ECO:0000256" key="4">
    <source>
        <dbReference type="ARBA" id="ARBA00022679"/>
    </source>
</evidence>
<feature type="domain" description="ArnT-like N-terminal" evidence="9">
    <location>
        <begin position="26"/>
        <end position="240"/>
    </location>
</feature>
<evidence type="ECO:0000259" key="9">
    <source>
        <dbReference type="Pfam" id="PF02366"/>
    </source>
</evidence>
<gene>
    <name evidence="10" type="ORF">ABGB03_03585</name>
</gene>
<sequence length="471" mass="54957">MLKNAKQQSAYIFYSIIVIIALRFILTGLIPLLDKTESRYSEIARLMYETQDWVVLQIDYGVPFWAKPPLSTWLSAASYQVFGVNEIAARLPYFLVCLLLVFILGKFVKQAGKSFYLPAFILLTTPEFLLHAGVVSTDAVLCLSITLIMISFWKSIENEKRSFWNYLFFISIALGLLSKGPIVLVLTAPPLFIWLFIQKVSIKKVWNKIPWLTGILITIAIALPWYLFAENRSPGFLDYFIVGEHFKRFVVSGWEGDLYGSGHRQPLGMIWVFLLVFSFPWIQFVLIKLWKERKTILKNKWVSFLVLWLLWTPFFFTASKNILHTYTLPVTIPIALLMVYYWHEFKNKKLLFILGSIFPFLVIVATCVVAFGDDKLLEDLNTDKYIVEKLIENDPNTPIYYWEKKSYSSRFYSSGDIKVIKETSIDSIYNSHDKFIMLIRHKKIKTVPNKFQEKMVRIDSIKRTSVFMFEK</sequence>
<evidence type="ECO:0000256" key="1">
    <source>
        <dbReference type="ARBA" id="ARBA00004651"/>
    </source>
</evidence>
<evidence type="ECO:0000313" key="10">
    <source>
        <dbReference type="EMBL" id="XBG61988.1"/>
    </source>
</evidence>
<feature type="transmembrane region" description="Helical" evidence="8">
    <location>
        <begin position="209"/>
        <end position="228"/>
    </location>
</feature>
<dbReference type="AlphaFoldDB" id="A0AAU7BV21"/>
<evidence type="ECO:0000256" key="6">
    <source>
        <dbReference type="ARBA" id="ARBA00022989"/>
    </source>
</evidence>
<dbReference type="Pfam" id="PF02366">
    <property type="entry name" value="PMT"/>
    <property type="match status" value="1"/>
</dbReference>
<comment type="subcellular location">
    <subcellularLocation>
        <location evidence="1">Cell membrane</location>
        <topology evidence="1">Multi-pass membrane protein</topology>
    </subcellularLocation>
</comment>
<name>A0AAU7BV21_9FLAO</name>
<protein>
    <submittedName>
        <fullName evidence="10">Glycosyltransferase family 39 protein</fullName>
    </submittedName>
</protein>
<dbReference type="GO" id="GO:0009103">
    <property type="term" value="P:lipopolysaccharide biosynthetic process"/>
    <property type="evidence" value="ECO:0007669"/>
    <property type="project" value="UniProtKB-ARBA"/>
</dbReference>
<keyword evidence="5 8" id="KW-0812">Transmembrane</keyword>
<feature type="transmembrane region" description="Helical" evidence="8">
    <location>
        <begin position="268"/>
        <end position="289"/>
    </location>
</feature>
<keyword evidence="3" id="KW-0328">Glycosyltransferase</keyword>
<dbReference type="GO" id="GO:0016763">
    <property type="term" value="F:pentosyltransferase activity"/>
    <property type="evidence" value="ECO:0007669"/>
    <property type="project" value="TreeGrafter"/>
</dbReference>
<evidence type="ECO:0000256" key="3">
    <source>
        <dbReference type="ARBA" id="ARBA00022676"/>
    </source>
</evidence>
<dbReference type="PANTHER" id="PTHR33908:SF3">
    <property type="entry name" value="UNDECAPRENYL PHOSPHATE-ALPHA-4-AMINO-4-DEOXY-L-ARABINOSE ARABINOSYL TRANSFERASE"/>
    <property type="match status" value="1"/>
</dbReference>
<evidence type="ECO:0000256" key="2">
    <source>
        <dbReference type="ARBA" id="ARBA00022475"/>
    </source>
</evidence>
<feature type="transmembrane region" description="Helical" evidence="8">
    <location>
        <begin position="301"/>
        <end position="319"/>
    </location>
</feature>
<feature type="transmembrane region" description="Helical" evidence="8">
    <location>
        <begin position="164"/>
        <end position="197"/>
    </location>
</feature>
<dbReference type="GO" id="GO:0005886">
    <property type="term" value="C:plasma membrane"/>
    <property type="evidence" value="ECO:0007669"/>
    <property type="project" value="UniProtKB-SubCell"/>
</dbReference>
<evidence type="ECO:0000256" key="7">
    <source>
        <dbReference type="ARBA" id="ARBA00023136"/>
    </source>
</evidence>
<dbReference type="RefSeq" id="WP_347924896.1">
    <property type="nucleotide sequence ID" value="NZ_CP157199.1"/>
</dbReference>
<reference evidence="10" key="1">
    <citation type="submission" date="2024-05" db="EMBL/GenBank/DDBJ databases">
        <title>Pontimicrobium maritimus sp. nov., isolated form sea water.</title>
        <authorList>
            <person name="Muhammad N."/>
            <person name="Vuong T.Q."/>
            <person name="Han H.L."/>
            <person name="Kim S.-G."/>
        </authorList>
    </citation>
    <scope>NUCLEOTIDE SEQUENCE</scope>
    <source>
        <strain evidence="10">SW4</strain>
    </source>
</reference>
<accession>A0AAU7BV21</accession>
<dbReference type="InterPro" id="IPR003342">
    <property type="entry name" value="ArnT-like_N"/>
</dbReference>
<proteinExistence type="predicted"/>
<feature type="transmembrane region" description="Helical" evidence="8">
    <location>
        <begin position="128"/>
        <end position="152"/>
    </location>
</feature>
<dbReference type="InterPro" id="IPR050297">
    <property type="entry name" value="LipidA_mod_glycosyltrf_83"/>
</dbReference>
<dbReference type="EMBL" id="CP157199">
    <property type="protein sequence ID" value="XBG61988.1"/>
    <property type="molecule type" value="Genomic_DNA"/>
</dbReference>
<evidence type="ECO:0000256" key="5">
    <source>
        <dbReference type="ARBA" id="ARBA00022692"/>
    </source>
</evidence>
<keyword evidence="4" id="KW-0808">Transferase</keyword>
<dbReference type="GO" id="GO:0006493">
    <property type="term" value="P:protein O-linked glycosylation"/>
    <property type="evidence" value="ECO:0007669"/>
    <property type="project" value="InterPro"/>
</dbReference>
<feature type="transmembrane region" description="Helical" evidence="8">
    <location>
        <begin position="12"/>
        <end position="33"/>
    </location>
</feature>
<organism evidence="10">
    <name type="scientific">Pontimicrobium sp. SW4</name>
    <dbReference type="NCBI Taxonomy" id="3153519"/>
    <lineage>
        <taxon>Bacteria</taxon>
        <taxon>Pseudomonadati</taxon>
        <taxon>Bacteroidota</taxon>
        <taxon>Flavobacteriia</taxon>
        <taxon>Flavobacteriales</taxon>
        <taxon>Flavobacteriaceae</taxon>
        <taxon>Pontimicrobium</taxon>
    </lineage>
</organism>
<feature type="transmembrane region" description="Helical" evidence="8">
    <location>
        <begin position="91"/>
        <end position="108"/>
    </location>
</feature>
<dbReference type="GO" id="GO:0010041">
    <property type="term" value="P:response to iron(III) ion"/>
    <property type="evidence" value="ECO:0007669"/>
    <property type="project" value="TreeGrafter"/>
</dbReference>
<keyword evidence="2" id="KW-1003">Cell membrane</keyword>
<dbReference type="PANTHER" id="PTHR33908">
    <property type="entry name" value="MANNOSYLTRANSFERASE YKCB-RELATED"/>
    <property type="match status" value="1"/>
</dbReference>
<keyword evidence="7 8" id="KW-0472">Membrane</keyword>
<feature type="transmembrane region" description="Helical" evidence="8">
    <location>
        <begin position="350"/>
        <end position="372"/>
    </location>
</feature>
<keyword evidence="6 8" id="KW-1133">Transmembrane helix</keyword>
<evidence type="ECO:0000256" key="8">
    <source>
        <dbReference type="SAM" id="Phobius"/>
    </source>
</evidence>
<dbReference type="GO" id="GO:0000030">
    <property type="term" value="F:mannosyltransferase activity"/>
    <property type="evidence" value="ECO:0007669"/>
    <property type="project" value="InterPro"/>
</dbReference>
<feature type="transmembrane region" description="Helical" evidence="8">
    <location>
        <begin position="325"/>
        <end position="343"/>
    </location>
</feature>